<accession>Q189H5</accession>
<dbReference type="InterPro" id="IPR051327">
    <property type="entry name" value="MATE_MepA_subfamily"/>
</dbReference>
<evidence type="ECO:0000256" key="10">
    <source>
        <dbReference type="SAM" id="Phobius"/>
    </source>
</evidence>
<feature type="transmembrane region" description="Helical" evidence="10">
    <location>
        <begin position="276"/>
        <end position="298"/>
    </location>
</feature>
<evidence type="ECO:0000256" key="5">
    <source>
        <dbReference type="ARBA" id="ARBA00022475"/>
    </source>
</evidence>
<evidence type="ECO:0000256" key="1">
    <source>
        <dbReference type="ARBA" id="ARBA00004651"/>
    </source>
</evidence>
<keyword evidence="9" id="KW-0046">Antibiotic resistance</keyword>
<dbReference type="PIRSF" id="PIRSF006603">
    <property type="entry name" value="DinF"/>
    <property type="match status" value="1"/>
</dbReference>
<evidence type="ECO:0000256" key="3">
    <source>
        <dbReference type="ARBA" id="ARBA00022106"/>
    </source>
</evidence>
<feature type="transmembrane region" description="Helical" evidence="10">
    <location>
        <begin position="396"/>
        <end position="417"/>
    </location>
</feature>
<dbReference type="GO" id="GO:0046677">
    <property type="term" value="P:response to antibiotic"/>
    <property type="evidence" value="ECO:0007669"/>
    <property type="project" value="UniProtKB-KW"/>
</dbReference>
<dbReference type="eggNOG" id="COG0534">
    <property type="taxonomic scope" value="Bacteria"/>
</dbReference>
<dbReference type="Pfam" id="PF01554">
    <property type="entry name" value="MatE"/>
    <property type="match status" value="2"/>
</dbReference>
<dbReference type="EnsemblBacteria" id="CAJ67462">
    <property type="protein sequence ID" value="CAJ67462"/>
    <property type="gene ID" value="CD630_06300"/>
</dbReference>
<dbReference type="KEGG" id="cdf:CD630_06300"/>
<dbReference type="Proteomes" id="UP000001978">
    <property type="component" value="Chromosome"/>
</dbReference>
<dbReference type="PANTHER" id="PTHR43823">
    <property type="entry name" value="SPORULATION PROTEIN YKVU"/>
    <property type="match status" value="1"/>
</dbReference>
<dbReference type="InterPro" id="IPR048279">
    <property type="entry name" value="MdtK-like"/>
</dbReference>
<feature type="transmembrane region" description="Helical" evidence="10">
    <location>
        <begin position="243"/>
        <end position="264"/>
    </location>
</feature>
<dbReference type="STRING" id="272563.CD630_06300"/>
<dbReference type="BioCyc" id="PDIF272563:G12WB-739-MONOMER"/>
<evidence type="ECO:0000256" key="9">
    <source>
        <dbReference type="ARBA" id="ARBA00023251"/>
    </source>
</evidence>
<dbReference type="OrthoDB" id="9811110at2"/>
<feature type="transmembrane region" description="Helical" evidence="10">
    <location>
        <begin position="370"/>
        <end position="389"/>
    </location>
</feature>
<dbReference type="GO" id="GO:0005886">
    <property type="term" value="C:plasma membrane"/>
    <property type="evidence" value="ECO:0007669"/>
    <property type="project" value="UniProtKB-SubCell"/>
</dbReference>
<dbReference type="InterPro" id="IPR002528">
    <property type="entry name" value="MATE_fam"/>
</dbReference>
<gene>
    <name evidence="11" type="ordered locus">CD630_06300</name>
</gene>
<dbReference type="InterPro" id="IPR045070">
    <property type="entry name" value="MATE_MepA-like"/>
</dbReference>
<evidence type="ECO:0000256" key="2">
    <source>
        <dbReference type="ARBA" id="ARBA00008417"/>
    </source>
</evidence>
<feature type="transmembrane region" description="Helical" evidence="10">
    <location>
        <begin position="21"/>
        <end position="43"/>
    </location>
</feature>
<proteinExistence type="inferred from homology"/>
<dbReference type="GO" id="GO:0015297">
    <property type="term" value="F:antiporter activity"/>
    <property type="evidence" value="ECO:0007669"/>
    <property type="project" value="InterPro"/>
</dbReference>
<feature type="transmembrane region" description="Helical" evidence="10">
    <location>
        <begin position="138"/>
        <end position="163"/>
    </location>
</feature>
<keyword evidence="7 10" id="KW-1133">Transmembrane helix</keyword>
<dbReference type="CDD" id="cd13143">
    <property type="entry name" value="MATE_MepA_like"/>
    <property type="match status" value="1"/>
</dbReference>
<dbReference type="AlphaFoldDB" id="Q189H5"/>
<evidence type="ECO:0000256" key="4">
    <source>
        <dbReference type="ARBA" id="ARBA00022448"/>
    </source>
</evidence>
<sequence length="457" mass="49044">MLSMKESNKKIELLGSAPISKALLSMGLPTMIGMMITALYNLVDAYFVGGLGTSQMGAISVAFPLGQLVVGLGLLFGNGAASYIARLLGHGDNEKAGKVVSTSIYSSIIVGTLVIIVIMIFLNPILKLLGATKSIMPYAISYASIYVVSSIFNIFNVTMTNIVTSEGAAKTTMCAMLLGALLNMILDPIFIYTFGLGVRGASIATAISQIASTLVYVGYILSKKSIFSFRINECCFSKEIFSEILKIGIPTLIFQLLTSLAITLTNMEATKYGDSVIAGMGAVTRITSLGSLVVFGFIKGFQPIAGYNFGSKNYDRLHIAIKTSILWTTVFCVVLGLILILFPKSIISQFTSGDILLIENGSKALRANGFSFMLFGFYTVYSTLFLALGKAKEGGFLGMCRQGVCFIPIILIIPVFYGLNGILYAQPIADLMAAIIAGFMSIRLHKELNLLKINGMH</sequence>
<feature type="transmembrane region" description="Helical" evidence="10">
    <location>
        <begin position="63"/>
        <end position="84"/>
    </location>
</feature>
<evidence type="ECO:0000256" key="6">
    <source>
        <dbReference type="ARBA" id="ARBA00022692"/>
    </source>
</evidence>
<organism evidence="11 12">
    <name type="scientific">Clostridioides difficile (strain 630)</name>
    <name type="common">Peptoclostridium difficile</name>
    <dbReference type="NCBI Taxonomy" id="272563"/>
    <lineage>
        <taxon>Bacteria</taxon>
        <taxon>Bacillati</taxon>
        <taxon>Bacillota</taxon>
        <taxon>Clostridia</taxon>
        <taxon>Peptostreptococcales</taxon>
        <taxon>Peptostreptococcaceae</taxon>
        <taxon>Clostridioides</taxon>
    </lineage>
</organism>
<feature type="transmembrane region" description="Helical" evidence="10">
    <location>
        <begin position="201"/>
        <end position="222"/>
    </location>
</feature>
<dbReference type="GO" id="GO:0042910">
    <property type="term" value="F:xenobiotic transmembrane transporter activity"/>
    <property type="evidence" value="ECO:0007669"/>
    <property type="project" value="InterPro"/>
</dbReference>
<dbReference type="PATRIC" id="fig|272563.8.peg.660"/>
<evidence type="ECO:0000256" key="7">
    <source>
        <dbReference type="ARBA" id="ARBA00022989"/>
    </source>
</evidence>
<evidence type="ECO:0000256" key="8">
    <source>
        <dbReference type="ARBA" id="ARBA00023136"/>
    </source>
</evidence>
<comment type="subcellular location">
    <subcellularLocation>
        <location evidence="1">Cell membrane</location>
        <topology evidence="1">Multi-pass membrane protein</topology>
    </subcellularLocation>
</comment>
<name>Q189H5_CLOD6</name>
<keyword evidence="8 10" id="KW-0472">Membrane</keyword>
<protein>
    <recommendedName>
        <fullName evidence="3">Multidrug export protein MepA</fullName>
    </recommendedName>
</protein>
<keyword evidence="4" id="KW-0813">Transport</keyword>
<feature type="transmembrane region" description="Helical" evidence="10">
    <location>
        <begin position="175"/>
        <end position="195"/>
    </location>
</feature>
<dbReference type="PhylomeDB" id="Q189H5"/>
<keyword evidence="6 10" id="KW-0812">Transmembrane</keyword>
<feature type="transmembrane region" description="Helical" evidence="10">
    <location>
        <begin position="319"/>
        <end position="342"/>
    </location>
</feature>
<reference evidence="11 12" key="1">
    <citation type="journal article" date="2006" name="Nat. Genet.">
        <title>The multidrug-resistant human pathogen Clostridium difficile has a highly mobile, mosaic genome.</title>
        <authorList>
            <person name="Sebaihia M."/>
            <person name="Wren B.W."/>
            <person name="Mullany P."/>
            <person name="Fairweather N.F."/>
            <person name="Minton N."/>
            <person name="Stabler R."/>
            <person name="Thomson N.R."/>
            <person name="Roberts A.P."/>
            <person name="Cerdeno-Tarraga A.M."/>
            <person name="Wang H."/>
            <person name="Holden M.T.G."/>
            <person name="Wright A."/>
            <person name="Churcher C."/>
            <person name="Quail M.A."/>
            <person name="Baker S."/>
            <person name="Bason N."/>
            <person name="Brooks K."/>
            <person name="Chillingworth T."/>
            <person name="Cronin A."/>
            <person name="Davis P."/>
            <person name="Dowd L."/>
            <person name="Fraser A."/>
            <person name="Feltwell T."/>
            <person name="Hance Z."/>
            <person name="Holroyd S."/>
            <person name="Jagels K."/>
            <person name="Moule S."/>
            <person name="Mungall K."/>
            <person name="Price C."/>
            <person name="Rabbinowitsch R."/>
            <person name="Sharp S."/>
            <person name="Simmonds M."/>
            <person name="Steven K."/>
            <person name="Unwin L."/>
            <person name="Whithead S."/>
            <person name="Dupuy B."/>
            <person name="Dougan G."/>
            <person name="Barrell B.and.Parkhill.J."/>
        </authorList>
    </citation>
    <scope>NUCLEOTIDE SEQUENCE [LARGE SCALE GENOMIC DNA]</scope>
    <source>
        <strain evidence="11 12">630</strain>
    </source>
</reference>
<feature type="transmembrane region" description="Helical" evidence="10">
    <location>
        <begin position="104"/>
        <end position="126"/>
    </location>
</feature>
<dbReference type="PANTHER" id="PTHR43823:SF3">
    <property type="entry name" value="MULTIDRUG EXPORT PROTEIN MEPA"/>
    <property type="match status" value="1"/>
</dbReference>
<dbReference type="NCBIfam" id="TIGR00797">
    <property type="entry name" value="matE"/>
    <property type="match status" value="1"/>
</dbReference>
<keyword evidence="5" id="KW-1003">Cell membrane</keyword>
<comment type="similarity">
    <text evidence="2">Belongs to the multi antimicrobial extrusion (MATE) (TC 2.A.66.1) family. MepA subfamily.</text>
</comment>
<evidence type="ECO:0000313" key="12">
    <source>
        <dbReference type="Proteomes" id="UP000001978"/>
    </source>
</evidence>
<dbReference type="EMBL" id="AM180355">
    <property type="protein sequence ID" value="CAJ67462.1"/>
    <property type="molecule type" value="Genomic_DNA"/>
</dbReference>
<evidence type="ECO:0000313" key="11">
    <source>
        <dbReference type="EMBL" id="CAJ67462.1"/>
    </source>
</evidence>